<protein>
    <submittedName>
        <fullName evidence="2">Uncharacterized protein</fullName>
    </submittedName>
</protein>
<organism evidence="2 3">
    <name type="scientific">Drechslerella dactyloides</name>
    <name type="common">Nematode-trapping fungus</name>
    <name type="synonym">Arthrobotrys dactyloides</name>
    <dbReference type="NCBI Taxonomy" id="74499"/>
    <lineage>
        <taxon>Eukaryota</taxon>
        <taxon>Fungi</taxon>
        <taxon>Dikarya</taxon>
        <taxon>Ascomycota</taxon>
        <taxon>Pezizomycotina</taxon>
        <taxon>Orbiliomycetes</taxon>
        <taxon>Orbiliales</taxon>
        <taxon>Orbiliaceae</taxon>
        <taxon>Drechslerella</taxon>
    </lineage>
</organism>
<sequence>MEKFCKGINNIKKVDDVTNHAISKAFCSPPPNTIDMSVSVGNFLPGDLTLALSWIQWNPYTGEVPLEVNLQATISALPEDPCPTSTSTTRTTTSSRTSASSSTRTMSTSNMPPGSTTIPTYDHPIPTQPIGPFKGMPLCVPPGKEIDFTTSQYSNCGINATDPSIYSCTNLYDYYTPAFPGSGQGTFYITWVAYKKPTIPRRRQYILGVSRRSAVS</sequence>
<dbReference type="AlphaFoldDB" id="A0AAD6J023"/>
<accession>A0AAD6J023</accession>
<name>A0AAD6J023_DREDA</name>
<keyword evidence="3" id="KW-1185">Reference proteome</keyword>
<feature type="compositionally biased region" description="Polar residues" evidence="1">
    <location>
        <begin position="110"/>
        <end position="119"/>
    </location>
</feature>
<evidence type="ECO:0000313" key="3">
    <source>
        <dbReference type="Proteomes" id="UP001221413"/>
    </source>
</evidence>
<evidence type="ECO:0000313" key="2">
    <source>
        <dbReference type="EMBL" id="KAJ6261094.1"/>
    </source>
</evidence>
<feature type="compositionally biased region" description="Low complexity" evidence="1">
    <location>
        <begin position="84"/>
        <end position="109"/>
    </location>
</feature>
<feature type="region of interest" description="Disordered" evidence="1">
    <location>
        <begin position="79"/>
        <end position="126"/>
    </location>
</feature>
<comment type="caution">
    <text evidence="2">The sequence shown here is derived from an EMBL/GenBank/DDBJ whole genome shotgun (WGS) entry which is preliminary data.</text>
</comment>
<evidence type="ECO:0000256" key="1">
    <source>
        <dbReference type="SAM" id="MobiDB-lite"/>
    </source>
</evidence>
<reference evidence="2" key="1">
    <citation type="submission" date="2023-01" db="EMBL/GenBank/DDBJ databases">
        <title>The chitinases involved in constricting ring structure development in the nematode-trapping fungus Drechslerella dactyloides.</title>
        <authorList>
            <person name="Wang R."/>
            <person name="Zhang L."/>
            <person name="Tang P."/>
            <person name="Li S."/>
            <person name="Liang L."/>
        </authorList>
    </citation>
    <scope>NUCLEOTIDE SEQUENCE</scope>
    <source>
        <strain evidence="2">YMF1.00031</strain>
    </source>
</reference>
<dbReference type="Proteomes" id="UP001221413">
    <property type="component" value="Unassembled WGS sequence"/>
</dbReference>
<dbReference type="EMBL" id="JAQGDS010000004">
    <property type="protein sequence ID" value="KAJ6261094.1"/>
    <property type="molecule type" value="Genomic_DNA"/>
</dbReference>
<proteinExistence type="predicted"/>
<gene>
    <name evidence="2" type="ORF">Dda_3759</name>
</gene>